<evidence type="ECO:0000256" key="10">
    <source>
        <dbReference type="SAM" id="MobiDB-lite"/>
    </source>
</evidence>
<evidence type="ECO:0000256" key="7">
    <source>
        <dbReference type="ARBA" id="ARBA00023295"/>
    </source>
</evidence>
<feature type="compositionally biased region" description="Pro residues" evidence="10">
    <location>
        <begin position="166"/>
        <end position="176"/>
    </location>
</feature>
<evidence type="ECO:0000256" key="2">
    <source>
        <dbReference type="ARBA" id="ARBA00007793"/>
    </source>
</evidence>
<dbReference type="PROSITE" id="PS01140">
    <property type="entry name" value="GLYCOSYL_HYDROL_F45"/>
    <property type="match status" value="1"/>
</dbReference>
<evidence type="ECO:0000313" key="13">
    <source>
        <dbReference type="Proteomes" id="UP000070544"/>
    </source>
</evidence>
<proteinExistence type="inferred from homology"/>
<evidence type="ECO:0000256" key="8">
    <source>
        <dbReference type="ARBA" id="ARBA00023326"/>
    </source>
</evidence>
<gene>
    <name evidence="12" type="ORF">M427DRAFT_112042</name>
</gene>
<dbReference type="InterPro" id="IPR000334">
    <property type="entry name" value="Glyco_hydro_45"/>
</dbReference>
<evidence type="ECO:0000313" key="12">
    <source>
        <dbReference type="EMBL" id="KXS15255.1"/>
    </source>
</evidence>
<evidence type="ECO:0000256" key="6">
    <source>
        <dbReference type="ARBA" id="ARBA00023277"/>
    </source>
</evidence>
<dbReference type="EMBL" id="KQ965763">
    <property type="protein sequence ID" value="KXS15255.1"/>
    <property type="molecule type" value="Genomic_DNA"/>
</dbReference>
<evidence type="ECO:0000256" key="9">
    <source>
        <dbReference type="PROSITE-ProRule" id="PRU10069"/>
    </source>
</evidence>
<dbReference type="AlphaFoldDB" id="A0A139AFQ8"/>
<feature type="region of interest" description="Disordered" evidence="10">
    <location>
        <begin position="162"/>
        <end position="181"/>
    </location>
</feature>
<keyword evidence="6" id="KW-0119">Carbohydrate metabolism</keyword>
<evidence type="ECO:0000256" key="3">
    <source>
        <dbReference type="ARBA" id="ARBA00012601"/>
    </source>
</evidence>
<feature type="domain" description="Glycosyl hydrolases family 45 active site" evidence="11">
    <location>
        <begin position="196"/>
        <end position="207"/>
    </location>
</feature>
<protein>
    <recommendedName>
        <fullName evidence="3 9">Cellulase</fullName>
        <ecNumber evidence="3 9">3.2.1.4</ecNumber>
    </recommendedName>
</protein>
<dbReference type="GO" id="GO:0030245">
    <property type="term" value="P:cellulose catabolic process"/>
    <property type="evidence" value="ECO:0007669"/>
    <property type="project" value="UniProtKB-KW"/>
</dbReference>
<name>A0A139AFQ8_GONPJ</name>
<keyword evidence="8" id="KW-0624">Polysaccharide degradation</keyword>
<evidence type="ECO:0000256" key="5">
    <source>
        <dbReference type="ARBA" id="ARBA00023001"/>
    </source>
</evidence>
<sequence>MSAQDFSDWSAWKCATWFPSGIGSASPPPPATRTCDTIYASYKTGKQPTAQDYSDFAAWGCAKWFPSGIGAPVQRTCDTIYASFKAGNAPTAQDNQDWVAWKCSSYAWFSDYPAGATPPPPPATRTCDTIYASYKAGNTPSAQDKQDFAAWSCATWFKDYPTGSGAPPPPPPPPPAASGDTAYSVVAGGRSGTATTTRYWDCCKPSCGWSSNTGLGVGARSCSKSGVTLSSPNIRNGCGGGGENGPEDGNAYTCIDNQPWAVNDGLAFGFAAAPFADSEDCCACYELTFTDGPASGKKLVVQKINTGGDLSHNQFDLQIPGGGLGIFDGCSAQFGVDANTWGQRYGGVSSADGCGVLPAQLQNGCRFRFGWFKGANNPGASFRRVTCPRALVAKSACSR</sequence>
<dbReference type="InterPro" id="IPR052288">
    <property type="entry name" value="GH45_Enzymes"/>
</dbReference>
<dbReference type="STRING" id="1344416.A0A139AFQ8"/>
<dbReference type="EC" id="3.2.1.4" evidence="3 9"/>
<dbReference type="GO" id="GO:0008810">
    <property type="term" value="F:cellulase activity"/>
    <property type="evidence" value="ECO:0007669"/>
    <property type="project" value="UniProtKB-EC"/>
</dbReference>
<dbReference type="Pfam" id="PF02015">
    <property type="entry name" value="Glyco_hydro_45"/>
    <property type="match status" value="1"/>
</dbReference>
<keyword evidence="13" id="KW-1185">Reference proteome</keyword>
<dbReference type="InterPro" id="IPR036908">
    <property type="entry name" value="RlpA-like_sf"/>
</dbReference>
<dbReference type="Gene3D" id="2.40.40.10">
    <property type="entry name" value="RlpA-like domain"/>
    <property type="match status" value="1"/>
</dbReference>
<organism evidence="12 13">
    <name type="scientific">Gonapodya prolifera (strain JEL478)</name>
    <name type="common">Monoblepharis prolifera</name>
    <dbReference type="NCBI Taxonomy" id="1344416"/>
    <lineage>
        <taxon>Eukaryota</taxon>
        <taxon>Fungi</taxon>
        <taxon>Fungi incertae sedis</taxon>
        <taxon>Chytridiomycota</taxon>
        <taxon>Chytridiomycota incertae sedis</taxon>
        <taxon>Monoblepharidomycetes</taxon>
        <taxon>Monoblepharidales</taxon>
        <taxon>Gonapodyaceae</taxon>
        <taxon>Gonapodya</taxon>
    </lineage>
</organism>
<dbReference type="PANTHER" id="PTHR39730:SF1">
    <property type="entry name" value="ENDOGLUCANASE 1"/>
    <property type="match status" value="1"/>
</dbReference>
<dbReference type="PANTHER" id="PTHR39730">
    <property type="entry name" value="ENDOGLUCANASE 1"/>
    <property type="match status" value="1"/>
</dbReference>
<keyword evidence="5" id="KW-0136">Cellulose degradation</keyword>
<dbReference type="Proteomes" id="UP000070544">
    <property type="component" value="Unassembled WGS sequence"/>
</dbReference>
<feature type="active site" description="Nucleophile" evidence="9">
    <location>
        <position position="201"/>
    </location>
</feature>
<reference evidence="12 13" key="1">
    <citation type="journal article" date="2015" name="Genome Biol. Evol.">
        <title>Phylogenomic analyses indicate that early fungi evolved digesting cell walls of algal ancestors of land plants.</title>
        <authorList>
            <person name="Chang Y."/>
            <person name="Wang S."/>
            <person name="Sekimoto S."/>
            <person name="Aerts A.L."/>
            <person name="Choi C."/>
            <person name="Clum A."/>
            <person name="LaButti K.M."/>
            <person name="Lindquist E.A."/>
            <person name="Yee Ngan C."/>
            <person name="Ohm R.A."/>
            <person name="Salamov A.A."/>
            <person name="Grigoriev I.V."/>
            <person name="Spatafora J.W."/>
            <person name="Berbee M.L."/>
        </authorList>
    </citation>
    <scope>NUCLEOTIDE SEQUENCE [LARGE SCALE GENOMIC DNA]</scope>
    <source>
        <strain evidence="12 13">JEL478</strain>
    </source>
</reference>
<evidence type="ECO:0000256" key="4">
    <source>
        <dbReference type="ARBA" id="ARBA00022801"/>
    </source>
</evidence>
<keyword evidence="4 12" id="KW-0378">Hydrolase</keyword>
<evidence type="ECO:0000259" key="11">
    <source>
        <dbReference type="PROSITE" id="PS01140"/>
    </source>
</evidence>
<comment type="similarity">
    <text evidence="2">Belongs to the glycosyl hydrolase 45 (cellulase K) family.</text>
</comment>
<dbReference type="OrthoDB" id="2104063at2759"/>
<dbReference type="SUPFAM" id="SSF50685">
    <property type="entry name" value="Barwin-like endoglucanases"/>
    <property type="match status" value="1"/>
</dbReference>
<evidence type="ECO:0000256" key="1">
    <source>
        <dbReference type="ARBA" id="ARBA00000966"/>
    </source>
</evidence>
<accession>A0A139AFQ8</accession>
<comment type="catalytic activity">
    <reaction evidence="1 9">
        <text>Endohydrolysis of (1-&gt;4)-beta-D-glucosidic linkages in cellulose, lichenin and cereal beta-D-glucans.</text>
        <dbReference type="EC" id="3.2.1.4"/>
    </reaction>
</comment>
<keyword evidence="7" id="KW-0326">Glycosidase</keyword>